<gene>
    <name evidence="5" type="ORF">Din_037994</name>
</gene>
<dbReference type="PANTHER" id="PTHR31301:SF120">
    <property type="entry name" value="LOB DOMAIN-CONTAINING PROTEIN 23-RELATED"/>
    <property type="match status" value="1"/>
</dbReference>
<feature type="coiled-coil region" evidence="2">
    <location>
        <begin position="36"/>
        <end position="63"/>
    </location>
</feature>
<feature type="region of interest" description="Disordered" evidence="3">
    <location>
        <begin position="81"/>
        <end position="102"/>
    </location>
</feature>
<evidence type="ECO:0000259" key="4">
    <source>
        <dbReference type="PROSITE" id="PS50891"/>
    </source>
</evidence>
<dbReference type="PROSITE" id="PS50891">
    <property type="entry name" value="LOB"/>
    <property type="match status" value="1"/>
</dbReference>
<evidence type="ECO:0000256" key="1">
    <source>
        <dbReference type="ARBA" id="ARBA00005474"/>
    </source>
</evidence>
<feature type="domain" description="LOB" evidence="4">
    <location>
        <begin position="1"/>
        <end position="57"/>
    </location>
</feature>
<accession>A0A5B7BN31</accession>
<evidence type="ECO:0000313" key="5">
    <source>
        <dbReference type="EMBL" id="MPA68553.1"/>
    </source>
</evidence>
<evidence type="ECO:0000256" key="2">
    <source>
        <dbReference type="SAM" id="Coils"/>
    </source>
</evidence>
<dbReference type="Pfam" id="PF03195">
    <property type="entry name" value="LOB"/>
    <property type="match status" value="1"/>
</dbReference>
<comment type="similarity">
    <text evidence="1">Belongs to the LOB domain-containing protein family.</text>
</comment>
<protein>
    <recommendedName>
        <fullName evidence="4">LOB domain-containing protein</fullName>
    </recommendedName>
</protein>
<dbReference type="PANTHER" id="PTHR31301">
    <property type="entry name" value="LOB DOMAIN-CONTAINING PROTEIN 4-RELATED"/>
    <property type="match status" value="1"/>
</dbReference>
<keyword evidence="2" id="KW-0175">Coiled coil</keyword>
<dbReference type="AlphaFoldDB" id="A0A5B7BN31"/>
<name>A0A5B7BN31_DAVIN</name>
<sequence>MLQQLPVHLRAEAANSLYLEAQCRIQDPVYGCVGIISQLHQQIHTAQSQLATTQAEIAFLNAQAHGQPQYHQVEAAPSFNTYLPEQSSDGQSSFDPSTSWFY</sequence>
<dbReference type="EMBL" id="GHES01037994">
    <property type="protein sequence ID" value="MPA68553.1"/>
    <property type="molecule type" value="Transcribed_RNA"/>
</dbReference>
<evidence type="ECO:0000256" key="3">
    <source>
        <dbReference type="SAM" id="MobiDB-lite"/>
    </source>
</evidence>
<organism evidence="5">
    <name type="scientific">Davidia involucrata</name>
    <name type="common">Dove tree</name>
    <dbReference type="NCBI Taxonomy" id="16924"/>
    <lineage>
        <taxon>Eukaryota</taxon>
        <taxon>Viridiplantae</taxon>
        <taxon>Streptophyta</taxon>
        <taxon>Embryophyta</taxon>
        <taxon>Tracheophyta</taxon>
        <taxon>Spermatophyta</taxon>
        <taxon>Magnoliopsida</taxon>
        <taxon>eudicotyledons</taxon>
        <taxon>Gunneridae</taxon>
        <taxon>Pentapetalae</taxon>
        <taxon>asterids</taxon>
        <taxon>Cornales</taxon>
        <taxon>Nyssaceae</taxon>
        <taxon>Davidia</taxon>
    </lineage>
</organism>
<proteinExistence type="inferred from homology"/>
<reference evidence="5" key="1">
    <citation type="submission" date="2019-08" db="EMBL/GenBank/DDBJ databases">
        <title>Reference gene set and small RNA set construction with multiple tissues from Davidia involucrata Baill.</title>
        <authorList>
            <person name="Yang H."/>
            <person name="Zhou C."/>
            <person name="Li G."/>
            <person name="Wang J."/>
            <person name="Gao P."/>
            <person name="Wang M."/>
            <person name="Wang R."/>
            <person name="Zhao Y."/>
        </authorList>
    </citation>
    <scope>NUCLEOTIDE SEQUENCE</scope>
    <source>
        <tissue evidence="5">Mixed with DoveR01_LX</tissue>
    </source>
</reference>
<dbReference type="InterPro" id="IPR004883">
    <property type="entry name" value="LOB"/>
</dbReference>